<protein>
    <recommendedName>
        <fullName evidence="3">TrpR like protein, YerC/YecD</fullName>
    </recommendedName>
</protein>
<dbReference type="Gene3D" id="1.10.1270.10">
    <property type="entry name" value="TrpR-like"/>
    <property type="match status" value="1"/>
</dbReference>
<comment type="caution">
    <text evidence="1">The sequence shown here is derived from an EMBL/GenBank/DDBJ whole genome shotgun (WGS) entry which is preliminary data.</text>
</comment>
<dbReference type="Pfam" id="PF01371">
    <property type="entry name" value="Trp_repressor"/>
    <property type="match status" value="1"/>
</dbReference>
<gene>
    <name evidence="1" type="ORF">A3F02_02435</name>
</gene>
<name>A0A1F5GUP3_9BACT</name>
<dbReference type="GO" id="GO:0043565">
    <property type="term" value="F:sequence-specific DNA binding"/>
    <property type="evidence" value="ECO:0007669"/>
    <property type="project" value="InterPro"/>
</dbReference>
<reference evidence="1 2" key="1">
    <citation type="journal article" date="2016" name="Nat. Commun.">
        <title>Thousands of microbial genomes shed light on interconnected biogeochemical processes in an aquifer system.</title>
        <authorList>
            <person name="Anantharaman K."/>
            <person name="Brown C.T."/>
            <person name="Hug L.A."/>
            <person name="Sharon I."/>
            <person name="Castelle C.J."/>
            <person name="Probst A.J."/>
            <person name="Thomas B.C."/>
            <person name="Singh A."/>
            <person name="Wilkins M.J."/>
            <person name="Karaoz U."/>
            <person name="Brodie E.L."/>
            <person name="Williams K.H."/>
            <person name="Hubbard S.S."/>
            <person name="Banfield J.F."/>
        </authorList>
    </citation>
    <scope>NUCLEOTIDE SEQUENCE [LARGE SCALE GENOMIC DNA]</scope>
</reference>
<proteinExistence type="predicted"/>
<organism evidence="1 2">
    <name type="scientific">Candidatus Curtissbacteria bacterium RIFCSPHIGHO2_12_FULL_38_9b</name>
    <dbReference type="NCBI Taxonomy" id="1797720"/>
    <lineage>
        <taxon>Bacteria</taxon>
        <taxon>Candidatus Curtissiibacteriota</taxon>
    </lineage>
</organism>
<dbReference type="InterPro" id="IPR038116">
    <property type="entry name" value="TrpR-like_sf"/>
</dbReference>
<evidence type="ECO:0000313" key="2">
    <source>
        <dbReference type="Proteomes" id="UP000176666"/>
    </source>
</evidence>
<dbReference type="AlphaFoldDB" id="A0A1F5GUP3"/>
<dbReference type="GO" id="GO:0003700">
    <property type="term" value="F:DNA-binding transcription factor activity"/>
    <property type="evidence" value="ECO:0007669"/>
    <property type="project" value="InterPro"/>
</dbReference>
<dbReference type="EMBL" id="MFBJ01000051">
    <property type="protein sequence ID" value="OGD95596.1"/>
    <property type="molecule type" value="Genomic_DNA"/>
</dbReference>
<evidence type="ECO:0008006" key="3">
    <source>
        <dbReference type="Google" id="ProtNLM"/>
    </source>
</evidence>
<sequence length="144" mass="17010">MPQVSRKPLDRETANRLFESFFRAIGLLNRQDAEVFLNDLLTRTERVMLAKRLAISILLDAGKTYQHIKELLNVSQSTITAVGKTLELSGGYRRAIEKLKKSERWKEFWQELERFHFQNVNARYTFSEEDEIKRKLGHRKKTLI</sequence>
<dbReference type="Proteomes" id="UP000176666">
    <property type="component" value="Unassembled WGS sequence"/>
</dbReference>
<dbReference type="InterPro" id="IPR010921">
    <property type="entry name" value="Trp_repressor/repl_initiator"/>
</dbReference>
<dbReference type="SUPFAM" id="SSF48295">
    <property type="entry name" value="TrpR-like"/>
    <property type="match status" value="1"/>
</dbReference>
<evidence type="ECO:0000313" key="1">
    <source>
        <dbReference type="EMBL" id="OGD95596.1"/>
    </source>
</evidence>
<dbReference type="InterPro" id="IPR000831">
    <property type="entry name" value="Trp_repress"/>
</dbReference>
<accession>A0A1F5GUP3</accession>